<keyword evidence="1" id="KW-0175">Coiled coil</keyword>
<dbReference type="Proteomes" id="UP000222564">
    <property type="component" value="Unassembled WGS sequence"/>
</dbReference>
<gene>
    <name evidence="2" type="ORF">P378_10285</name>
</gene>
<evidence type="ECO:0000313" key="3">
    <source>
        <dbReference type="Proteomes" id="UP000222564"/>
    </source>
</evidence>
<evidence type="ECO:0000256" key="1">
    <source>
        <dbReference type="SAM" id="Coils"/>
    </source>
</evidence>
<reference evidence="2 3" key="1">
    <citation type="submission" date="2013-09" db="EMBL/GenBank/DDBJ databases">
        <title>Biodegradation of hydrocarbons in the deep terrestrial subsurface : characterization of a microbial consortium composed of two Desulfotomaculum species originating from a deep geological formation.</title>
        <authorList>
            <person name="Aullo T."/>
            <person name="Berlendis S."/>
            <person name="Lascourreges J.-F."/>
            <person name="Dessort D."/>
            <person name="Saint-Laurent S."/>
            <person name="Schraauwers B."/>
            <person name="Mas J."/>
            <person name="Magot M."/>
            <person name="Ranchou-Peyruse A."/>
        </authorList>
    </citation>
    <scope>NUCLEOTIDE SEQUENCE [LARGE SCALE GENOMIC DNA]</scope>
    <source>
        <strain evidence="2 3">Bs107</strain>
    </source>
</reference>
<dbReference type="EMBL" id="AWQQ01000054">
    <property type="protein sequence ID" value="PHJ38210.1"/>
    <property type="molecule type" value="Genomic_DNA"/>
</dbReference>
<keyword evidence="3" id="KW-1185">Reference proteome</keyword>
<accession>A0A2C6LIA6</accession>
<organism evidence="2 3">
    <name type="scientific">Desulforamulus profundi</name>
    <dbReference type="NCBI Taxonomy" id="1383067"/>
    <lineage>
        <taxon>Bacteria</taxon>
        <taxon>Bacillati</taxon>
        <taxon>Bacillota</taxon>
        <taxon>Clostridia</taxon>
        <taxon>Eubacteriales</taxon>
        <taxon>Peptococcaceae</taxon>
        <taxon>Desulforamulus</taxon>
    </lineage>
</organism>
<comment type="caution">
    <text evidence="2">The sequence shown here is derived from an EMBL/GenBank/DDBJ whole genome shotgun (WGS) entry which is preliminary data.</text>
</comment>
<proteinExistence type="predicted"/>
<dbReference type="AlphaFoldDB" id="A0A2C6LIA6"/>
<feature type="coiled-coil region" evidence="1">
    <location>
        <begin position="79"/>
        <end position="122"/>
    </location>
</feature>
<evidence type="ECO:0000313" key="2">
    <source>
        <dbReference type="EMBL" id="PHJ38210.1"/>
    </source>
</evidence>
<protein>
    <submittedName>
        <fullName evidence="2">Transposase IS605</fullName>
    </submittedName>
</protein>
<sequence length="268" mass="31077">MGVILELTETQQTYLDNLMARYCAAVRWSFKRLLEGKGVQDIRQSVQVKFNFNSRQANDAVYDAQSTIKSQHELVKLHCENARAKVEFTQKRIAKAKSSKKKANLQKRLEKEQRKLSYWQKHLEGKTFPAVVFGGKKLFQERCKGNITREEWQEARSNRYLSRGDKTKGGNLNTRLYEMNGQIYLDIAAEPTGTGRYKRITVPVYLAHIKSKKTGKINGRNYRQMVLDYLKTGTAYQVEIIRKDVRYYIHITIEEDVPVPYHAYGAVG</sequence>
<name>A0A2C6LIA6_9FIRM</name>